<evidence type="ECO:0000313" key="4">
    <source>
        <dbReference type="Proteomes" id="UP000886597"/>
    </source>
</evidence>
<protein>
    <submittedName>
        <fullName evidence="3">Queuosine transporter QueT</fullName>
    </submittedName>
</protein>
<dbReference type="EMBL" id="BKBQ01000068">
    <property type="protein sequence ID" value="GEQ55608.1"/>
    <property type="molecule type" value="Genomic_DNA"/>
</dbReference>
<evidence type="ECO:0000256" key="1">
    <source>
        <dbReference type="SAM" id="Phobius"/>
    </source>
</evidence>
<gene>
    <name evidence="2" type="ORF">TK11N_24520</name>
    <name evidence="3" type="ORF">TK2N_24520</name>
</gene>
<evidence type="ECO:0000313" key="3">
    <source>
        <dbReference type="EMBL" id="GEQ55608.1"/>
    </source>
</evidence>
<organism evidence="3 4">
    <name type="scientific">Tetragenococcus koreensis</name>
    <dbReference type="NCBI Taxonomy" id="290335"/>
    <lineage>
        <taxon>Bacteria</taxon>
        <taxon>Bacillati</taxon>
        <taxon>Bacillota</taxon>
        <taxon>Bacilli</taxon>
        <taxon>Lactobacillales</taxon>
        <taxon>Enterococcaceae</taxon>
        <taxon>Tetragenococcus</taxon>
    </lineage>
</organism>
<dbReference type="PIRSF" id="PIRSF031501">
    <property type="entry name" value="QueT"/>
    <property type="match status" value="1"/>
</dbReference>
<evidence type="ECO:0000313" key="5">
    <source>
        <dbReference type="Proteomes" id="UP000886607"/>
    </source>
</evidence>
<dbReference type="AlphaFoldDB" id="A0AAN4UDS2"/>
<dbReference type="RefSeq" id="WP_124005549.1">
    <property type="nucleotide sequence ID" value="NZ_BJYN01000086.1"/>
</dbReference>
<feature type="transmembrane region" description="Helical" evidence="1">
    <location>
        <begin position="79"/>
        <end position="99"/>
    </location>
</feature>
<feature type="transmembrane region" description="Helical" evidence="1">
    <location>
        <begin position="20"/>
        <end position="42"/>
    </location>
</feature>
<proteinExistence type="predicted"/>
<feature type="transmembrane region" description="Helical" evidence="1">
    <location>
        <begin position="138"/>
        <end position="161"/>
    </location>
</feature>
<dbReference type="GeneID" id="69984962"/>
<name>A0AAN4UDS2_9ENTE</name>
<feature type="transmembrane region" description="Helical" evidence="1">
    <location>
        <begin position="111"/>
        <end position="132"/>
    </location>
</feature>
<comment type="caution">
    <text evidence="3">The sequence shown here is derived from an EMBL/GenBank/DDBJ whole genome shotgun (WGS) entry which is preliminary data.</text>
</comment>
<keyword evidence="1" id="KW-0472">Membrane</keyword>
<keyword evidence="1" id="KW-1133">Transmembrane helix</keyword>
<sequence>MNKEKTRSVTHWTTQEVAKMALVTSLYVVVTVALSVISFGAVQIRLSEMFNFLTLYNKQYIWAVTLGVAIANLSSPNGLLDVVFGSVCTFLVLVVNHHLTKRLQNMKYKMVITAIVFALSMFTVAGQLTFLYDLPFFYNWLIIGIGELLSMTVGGIIIYLIGNKVDLTK</sequence>
<evidence type="ECO:0000313" key="2">
    <source>
        <dbReference type="EMBL" id="GEQ50600.1"/>
    </source>
</evidence>
<dbReference type="KEGG" id="tkr:C7K43_03300"/>
<dbReference type="EMBL" id="BKBO01000068">
    <property type="protein sequence ID" value="GEQ50600.1"/>
    <property type="molecule type" value="Genomic_DNA"/>
</dbReference>
<dbReference type="PANTHER" id="PTHR40044:SF1">
    <property type="entry name" value="INTEGRAL MEMBRANE PROTEIN"/>
    <property type="match status" value="1"/>
</dbReference>
<dbReference type="Proteomes" id="UP000886607">
    <property type="component" value="Unassembled WGS sequence"/>
</dbReference>
<dbReference type="PANTHER" id="PTHR40044">
    <property type="entry name" value="INTEGRAL MEMBRANE PROTEIN-RELATED"/>
    <property type="match status" value="1"/>
</dbReference>
<keyword evidence="5" id="KW-1185">Reference proteome</keyword>
<dbReference type="InterPro" id="IPR010387">
    <property type="entry name" value="QueT"/>
</dbReference>
<reference evidence="3" key="2">
    <citation type="journal article" date="2020" name="Int. Dairy J.">
        <title>Lactic acid bacterial diversity in Brie cheese focusing on salt concentration and pH of isolation medium and characterisation of halophilic and alkaliphilic lactic acid bacterial isolates.</title>
        <authorList>
            <person name="Unno R."/>
            <person name="Matsutani M."/>
            <person name="Suzuki T."/>
            <person name="Kodama K."/>
            <person name="Matsushita H."/>
            <person name="Yamasato K."/>
            <person name="Koizumi Y."/>
            <person name="Ishikawa M."/>
        </authorList>
    </citation>
    <scope>NUCLEOTIDE SEQUENCE</scope>
    <source>
        <strain evidence="3">7C1</strain>
        <strain evidence="2">8C4</strain>
    </source>
</reference>
<dbReference type="Proteomes" id="UP000886597">
    <property type="component" value="Unassembled WGS sequence"/>
</dbReference>
<accession>A0AAN4UDS2</accession>
<reference evidence="3" key="1">
    <citation type="submission" date="2019-08" db="EMBL/GenBank/DDBJ databases">
        <authorList>
            <person name="Ishikawa M."/>
            <person name="Suzuki T."/>
            <person name="Matsutani M."/>
        </authorList>
    </citation>
    <scope>NUCLEOTIDE SEQUENCE</scope>
    <source>
        <strain evidence="3">7C1</strain>
        <strain evidence="2">8C4</strain>
    </source>
</reference>
<keyword evidence="1" id="KW-0812">Transmembrane</keyword>
<dbReference type="Pfam" id="PF06177">
    <property type="entry name" value="QueT"/>
    <property type="match status" value="1"/>
</dbReference>